<accession>A0A835YP98</accession>
<evidence type="ECO:0000313" key="2">
    <source>
        <dbReference type="Proteomes" id="UP000664859"/>
    </source>
</evidence>
<gene>
    <name evidence="1" type="ORF">JKP88DRAFT_158804</name>
</gene>
<sequence length="268" mass="30363">MPRKLPDLLSKFPKIEPLTSRYLSRVPTICTAVGGTGSGKTFCLVALIKLMRREKSITHLFIISPTAHSNTIYRAIFDPETDQLFDDLGVKVFDTLRQIQDTMNGIADGYETQLRYALAFERFVRGEDVSTTDEQLLEEGGYRKIAVRRPSFALLIDDAQNSAIFSRHKNNGFPNLVLRSRHCARGLGCSIFMAAQTMKNGVPRSLRTNSTHFMMFKTCSASEMDSLYEEVAGFVSRPEFERLYALYTHGKHGYLFADMIENRLSDSF</sequence>
<dbReference type="InterPro" id="IPR027417">
    <property type="entry name" value="P-loop_NTPase"/>
</dbReference>
<dbReference type="Proteomes" id="UP000664859">
    <property type="component" value="Unassembled WGS sequence"/>
</dbReference>
<comment type="caution">
    <text evidence="1">The sequence shown here is derived from an EMBL/GenBank/DDBJ whole genome shotgun (WGS) entry which is preliminary data.</text>
</comment>
<dbReference type="SUPFAM" id="SSF52540">
    <property type="entry name" value="P-loop containing nucleoside triphosphate hydrolases"/>
    <property type="match status" value="1"/>
</dbReference>
<reference evidence="1" key="1">
    <citation type="submission" date="2021-02" db="EMBL/GenBank/DDBJ databases">
        <title>First Annotated Genome of the Yellow-green Alga Tribonema minus.</title>
        <authorList>
            <person name="Mahan K.M."/>
        </authorList>
    </citation>
    <scope>NUCLEOTIDE SEQUENCE</scope>
    <source>
        <strain evidence="1">UTEX B ZZ1240</strain>
    </source>
</reference>
<proteinExistence type="predicted"/>
<protein>
    <submittedName>
        <fullName evidence="1">Uncharacterized protein</fullName>
    </submittedName>
</protein>
<organism evidence="1 2">
    <name type="scientific">Tribonema minus</name>
    <dbReference type="NCBI Taxonomy" id="303371"/>
    <lineage>
        <taxon>Eukaryota</taxon>
        <taxon>Sar</taxon>
        <taxon>Stramenopiles</taxon>
        <taxon>Ochrophyta</taxon>
        <taxon>PX clade</taxon>
        <taxon>Xanthophyceae</taxon>
        <taxon>Tribonematales</taxon>
        <taxon>Tribonemataceae</taxon>
        <taxon>Tribonema</taxon>
    </lineage>
</organism>
<keyword evidence="2" id="KW-1185">Reference proteome</keyword>
<dbReference type="OrthoDB" id="10657929at2759"/>
<evidence type="ECO:0000313" key="1">
    <source>
        <dbReference type="EMBL" id="KAG5177502.1"/>
    </source>
</evidence>
<name>A0A835YP98_9STRA</name>
<dbReference type="EMBL" id="JAFCMP010000525">
    <property type="protein sequence ID" value="KAG5177502.1"/>
    <property type="molecule type" value="Genomic_DNA"/>
</dbReference>
<dbReference type="AlphaFoldDB" id="A0A835YP98"/>
<dbReference type="Gene3D" id="3.40.50.300">
    <property type="entry name" value="P-loop containing nucleotide triphosphate hydrolases"/>
    <property type="match status" value="1"/>
</dbReference>